<evidence type="ECO:0000313" key="3">
    <source>
        <dbReference type="Proteomes" id="UP000639396"/>
    </source>
</evidence>
<sequence length="90" mass="10743">MLTILKFAATFPLFLVSLVVCWRMLHKERYINYIWLSFLVPAILQFLLVWISKEGSELWLKVFMGIHIAFTVFAAFIVWFLRQLARAYKN</sequence>
<keyword evidence="3" id="KW-1185">Reference proteome</keyword>
<evidence type="ECO:0000256" key="1">
    <source>
        <dbReference type="SAM" id="Phobius"/>
    </source>
</evidence>
<evidence type="ECO:0000313" key="2">
    <source>
        <dbReference type="EMBL" id="MBD2864068.1"/>
    </source>
</evidence>
<feature type="transmembrane region" description="Helical" evidence="1">
    <location>
        <begin position="58"/>
        <end position="81"/>
    </location>
</feature>
<keyword evidence="1" id="KW-0812">Transmembrane</keyword>
<comment type="caution">
    <text evidence="2">The sequence shown here is derived from an EMBL/GenBank/DDBJ whole genome shotgun (WGS) entry which is preliminary data.</text>
</comment>
<dbReference type="AlphaFoldDB" id="A0A927CCC2"/>
<reference evidence="2" key="1">
    <citation type="submission" date="2020-09" db="EMBL/GenBank/DDBJ databases">
        <title>A novel bacterium of genus Paenibacillus, isolated from South China Sea.</title>
        <authorList>
            <person name="Huang H."/>
            <person name="Mo K."/>
            <person name="Hu Y."/>
        </authorList>
    </citation>
    <scope>NUCLEOTIDE SEQUENCE</scope>
    <source>
        <strain evidence="2">IB182363</strain>
    </source>
</reference>
<gene>
    <name evidence="2" type="ORF">IDH45_18950</name>
</gene>
<keyword evidence="1" id="KW-1133">Transmembrane helix</keyword>
<dbReference type="RefSeq" id="WP_190929690.1">
    <property type="nucleotide sequence ID" value="NZ_JACXJA010000026.1"/>
</dbReference>
<accession>A0A927CCC2</accession>
<feature type="transmembrane region" description="Helical" evidence="1">
    <location>
        <begin position="6"/>
        <end position="25"/>
    </location>
</feature>
<dbReference type="EMBL" id="JACXJA010000026">
    <property type="protein sequence ID" value="MBD2864068.1"/>
    <property type="molecule type" value="Genomic_DNA"/>
</dbReference>
<name>A0A927CCC2_9BACL</name>
<keyword evidence="1" id="KW-0472">Membrane</keyword>
<proteinExistence type="predicted"/>
<feature type="transmembrane region" description="Helical" evidence="1">
    <location>
        <begin position="32"/>
        <end position="52"/>
    </location>
</feature>
<organism evidence="2 3">
    <name type="scientific">Paenibacillus oceani</name>
    <dbReference type="NCBI Taxonomy" id="2772510"/>
    <lineage>
        <taxon>Bacteria</taxon>
        <taxon>Bacillati</taxon>
        <taxon>Bacillota</taxon>
        <taxon>Bacilli</taxon>
        <taxon>Bacillales</taxon>
        <taxon>Paenibacillaceae</taxon>
        <taxon>Paenibacillus</taxon>
    </lineage>
</organism>
<dbReference type="Proteomes" id="UP000639396">
    <property type="component" value="Unassembled WGS sequence"/>
</dbReference>
<protein>
    <submittedName>
        <fullName evidence="2">Uncharacterized protein</fullName>
    </submittedName>
</protein>